<proteinExistence type="predicted"/>
<evidence type="ECO:0000256" key="1">
    <source>
        <dbReference type="SAM" id="Phobius"/>
    </source>
</evidence>
<keyword evidence="4" id="KW-1185">Reference proteome</keyword>
<organism evidence="3 4">
    <name type="scientific">Leucobacter edaphi</name>
    <dbReference type="NCBI Taxonomy" id="2796472"/>
    <lineage>
        <taxon>Bacteria</taxon>
        <taxon>Bacillati</taxon>
        <taxon>Actinomycetota</taxon>
        <taxon>Actinomycetes</taxon>
        <taxon>Micrococcales</taxon>
        <taxon>Microbacteriaceae</taxon>
        <taxon>Leucobacter</taxon>
    </lineage>
</organism>
<dbReference type="RefSeq" id="WP_200132739.1">
    <property type="nucleotide sequence ID" value="NZ_JAEHOI010000011.1"/>
</dbReference>
<dbReference type="EMBL" id="JAEHOI010000011">
    <property type="protein sequence ID" value="MBK0422536.1"/>
    <property type="molecule type" value="Genomic_DNA"/>
</dbReference>
<reference evidence="3" key="1">
    <citation type="submission" date="2020-12" db="EMBL/GenBank/DDBJ databases">
        <title>Leucobacter sp. CAS2, isolated from Chromium sludge.</title>
        <authorList>
            <person name="Xu Z."/>
        </authorList>
    </citation>
    <scope>NUCLEOTIDE SEQUENCE</scope>
    <source>
        <strain evidence="3">CSA2</strain>
    </source>
</reference>
<dbReference type="Proteomes" id="UP000618733">
    <property type="component" value="Unassembled WGS sequence"/>
</dbReference>
<dbReference type="CDD" id="cd02947">
    <property type="entry name" value="TRX_family"/>
    <property type="match status" value="1"/>
</dbReference>
<dbReference type="AlphaFoldDB" id="A0A934QEJ9"/>
<dbReference type="SUPFAM" id="SSF52833">
    <property type="entry name" value="Thioredoxin-like"/>
    <property type="match status" value="1"/>
</dbReference>
<keyword evidence="1" id="KW-0812">Transmembrane</keyword>
<feature type="domain" description="Thioredoxin" evidence="2">
    <location>
        <begin position="56"/>
        <end position="137"/>
    </location>
</feature>
<gene>
    <name evidence="3" type="ORF">JD292_10685</name>
</gene>
<dbReference type="InterPro" id="IPR013766">
    <property type="entry name" value="Thioredoxin_domain"/>
</dbReference>
<evidence type="ECO:0000259" key="2">
    <source>
        <dbReference type="Pfam" id="PF00085"/>
    </source>
</evidence>
<protein>
    <submittedName>
        <fullName evidence="3">Thioredoxin family protein</fullName>
    </submittedName>
</protein>
<comment type="caution">
    <text evidence="3">The sequence shown here is derived from an EMBL/GenBank/DDBJ whole genome shotgun (WGS) entry which is preliminary data.</text>
</comment>
<evidence type="ECO:0000313" key="3">
    <source>
        <dbReference type="EMBL" id="MBK0422536.1"/>
    </source>
</evidence>
<sequence>MDPLAGAAGVAALVSLATLIGLVLRRRSSRVKRGDGSGQALDPADFGLDRFGPAGAVVQFSTEFCSRCPGVQRHLSALSGQHASLQFLHLDVTRKPEVATKYRLLQTPTVLTIGSDGILRSRLSGALTREQLAAAVNELTGESP</sequence>
<dbReference type="Pfam" id="PF00085">
    <property type="entry name" value="Thioredoxin"/>
    <property type="match status" value="1"/>
</dbReference>
<dbReference type="InterPro" id="IPR036249">
    <property type="entry name" value="Thioredoxin-like_sf"/>
</dbReference>
<name>A0A934QEJ9_9MICO</name>
<keyword evidence="1" id="KW-1133">Transmembrane helix</keyword>
<dbReference type="Gene3D" id="3.40.30.10">
    <property type="entry name" value="Glutaredoxin"/>
    <property type="match status" value="1"/>
</dbReference>
<evidence type="ECO:0000313" key="4">
    <source>
        <dbReference type="Proteomes" id="UP000618733"/>
    </source>
</evidence>
<keyword evidence="1" id="KW-0472">Membrane</keyword>
<feature type="transmembrane region" description="Helical" evidence="1">
    <location>
        <begin position="6"/>
        <end position="24"/>
    </location>
</feature>
<accession>A0A934QEJ9</accession>